<evidence type="ECO:0000313" key="1">
    <source>
        <dbReference type="EMBL" id="WAC02967.1"/>
    </source>
</evidence>
<name>A0A9E8MYQ5_9FLAO</name>
<protein>
    <submittedName>
        <fullName evidence="1">Uncharacterized protein</fullName>
    </submittedName>
</protein>
<proteinExistence type="predicted"/>
<reference evidence="1" key="1">
    <citation type="submission" date="2022-11" db="EMBL/GenBank/DDBJ databases">
        <title>Lacinutrix neustonica HL-RS19T sp. nov., isolated from the surface microlayer sample of brackish Lake Shihwa.</title>
        <authorList>
            <person name="Choi J.Y."/>
            <person name="Hwang C.Y."/>
        </authorList>
    </citation>
    <scope>NUCLEOTIDE SEQUENCE</scope>
    <source>
        <strain evidence="1">HL-RS19</strain>
    </source>
</reference>
<gene>
    <name evidence="1" type="ORF">N7U66_04880</name>
</gene>
<dbReference type="KEGG" id="lnu:N7U66_04880"/>
<organism evidence="1 2">
    <name type="scientific">Lacinutrix neustonica</name>
    <dbReference type="NCBI Taxonomy" id="2980107"/>
    <lineage>
        <taxon>Bacteria</taxon>
        <taxon>Pseudomonadati</taxon>
        <taxon>Bacteroidota</taxon>
        <taxon>Flavobacteriia</taxon>
        <taxon>Flavobacteriales</taxon>
        <taxon>Flavobacteriaceae</taxon>
        <taxon>Lacinutrix</taxon>
    </lineage>
</organism>
<accession>A0A9E8MYQ5</accession>
<dbReference type="Proteomes" id="UP001164705">
    <property type="component" value="Chromosome"/>
</dbReference>
<dbReference type="EMBL" id="CP113088">
    <property type="protein sequence ID" value="WAC02967.1"/>
    <property type="molecule type" value="Genomic_DNA"/>
</dbReference>
<dbReference type="RefSeq" id="WP_267677564.1">
    <property type="nucleotide sequence ID" value="NZ_CP113088.1"/>
</dbReference>
<evidence type="ECO:0000313" key="2">
    <source>
        <dbReference type="Proteomes" id="UP001164705"/>
    </source>
</evidence>
<keyword evidence="2" id="KW-1185">Reference proteome</keyword>
<sequence length="157" mass="18154">MRVGDTVLGPSYRNQFTFWEVFNGNENVITHREHSDVASYKEDLSITIAWGIDVGNAEDRVDRPWARNNPDDNPGVSHYLDFFYNDALVFRTSYCVVDGGRCPIPFPNYDNNGNVSVPRRYHDLIKTFADIAFGLTNTYDVYFDRTEIEITNENWPN</sequence>
<dbReference type="AlphaFoldDB" id="A0A9E8MYQ5"/>